<protein>
    <submittedName>
        <fullName evidence="2">Uncharacterized protein</fullName>
    </submittedName>
</protein>
<dbReference type="HOGENOM" id="CLU_2237681_0_0_1"/>
<gene>
    <name evidence="2" type="ORF">PISMIDRAFT_19403</name>
</gene>
<dbReference type="EMBL" id="KN834187">
    <property type="protein sequence ID" value="KIK11580.1"/>
    <property type="molecule type" value="Genomic_DNA"/>
</dbReference>
<keyword evidence="3" id="KW-1185">Reference proteome</keyword>
<evidence type="ECO:0000313" key="2">
    <source>
        <dbReference type="EMBL" id="KIK11580.1"/>
    </source>
</evidence>
<proteinExistence type="predicted"/>
<feature type="compositionally biased region" description="Low complexity" evidence="1">
    <location>
        <begin position="47"/>
        <end position="65"/>
    </location>
</feature>
<dbReference type="OrthoDB" id="2704550at2759"/>
<reference evidence="3" key="2">
    <citation type="submission" date="2015-01" db="EMBL/GenBank/DDBJ databases">
        <title>Evolutionary Origins and Diversification of the Mycorrhizal Mutualists.</title>
        <authorList>
            <consortium name="DOE Joint Genome Institute"/>
            <consortium name="Mycorrhizal Genomics Consortium"/>
            <person name="Kohler A."/>
            <person name="Kuo A."/>
            <person name="Nagy L.G."/>
            <person name="Floudas D."/>
            <person name="Copeland A."/>
            <person name="Barry K.W."/>
            <person name="Cichocki N."/>
            <person name="Veneault-Fourrey C."/>
            <person name="LaButti K."/>
            <person name="Lindquist E.A."/>
            <person name="Lipzen A."/>
            <person name="Lundell T."/>
            <person name="Morin E."/>
            <person name="Murat C."/>
            <person name="Riley R."/>
            <person name="Ohm R."/>
            <person name="Sun H."/>
            <person name="Tunlid A."/>
            <person name="Henrissat B."/>
            <person name="Grigoriev I.V."/>
            <person name="Hibbett D.S."/>
            <person name="Martin F."/>
        </authorList>
    </citation>
    <scope>NUCLEOTIDE SEQUENCE [LARGE SCALE GENOMIC DNA]</scope>
    <source>
        <strain evidence="3">441</strain>
    </source>
</reference>
<dbReference type="Proteomes" id="UP000054018">
    <property type="component" value="Unassembled WGS sequence"/>
</dbReference>
<name>A0A0C9XH23_9AGAM</name>
<sequence length="105" mass="12137">MDGGRLPRYRISRQFRFHPYARVKPSPREIVTAVLYDNTYNEECFIPSSPTTSPSSSTMSYSGTVSDGGKLPSYKLSRRYRFHLLRIIPPDSKLVEWEWGDEMAT</sequence>
<feature type="region of interest" description="Disordered" evidence="1">
    <location>
        <begin position="47"/>
        <end position="67"/>
    </location>
</feature>
<evidence type="ECO:0000256" key="1">
    <source>
        <dbReference type="SAM" id="MobiDB-lite"/>
    </source>
</evidence>
<evidence type="ECO:0000313" key="3">
    <source>
        <dbReference type="Proteomes" id="UP000054018"/>
    </source>
</evidence>
<organism evidence="2 3">
    <name type="scientific">Pisolithus microcarpus 441</name>
    <dbReference type="NCBI Taxonomy" id="765257"/>
    <lineage>
        <taxon>Eukaryota</taxon>
        <taxon>Fungi</taxon>
        <taxon>Dikarya</taxon>
        <taxon>Basidiomycota</taxon>
        <taxon>Agaricomycotina</taxon>
        <taxon>Agaricomycetes</taxon>
        <taxon>Agaricomycetidae</taxon>
        <taxon>Boletales</taxon>
        <taxon>Sclerodermatineae</taxon>
        <taxon>Pisolithaceae</taxon>
        <taxon>Pisolithus</taxon>
    </lineage>
</organism>
<dbReference type="AlphaFoldDB" id="A0A0C9XH23"/>
<accession>A0A0C9XH23</accession>
<reference evidence="2 3" key="1">
    <citation type="submission" date="2014-04" db="EMBL/GenBank/DDBJ databases">
        <authorList>
            <consortium name="DOE Joint Genome Institute"/>
            <person name="Kuo A."/>
            <person name="Kohler A."/>
            <person name="Costa M.D."/>
            <person name="Nagy L.G."/>
            <person name="Floudas D."/>
            <person name="Copeland A."/>
            <person name="Barry K.W."/>
            <person name="Cichocki N."/>
            <person name="Veneault-Fourrey C."/>
            <person name="LaButti K."/>
            <person name="Lindquist E.A."/>
            <person name="Lipzen A."/>
            <person name="Lundell T."/>
            <person name="Morin E."/>
            <person name="Murat C."/>
            <person name="Sun H."/>
            <person name="Tunlid A."/>
            <person name="Henrissat B."/>
            <person name="Grigoriev I.V."/>
            <person name="Hibbett D.S."/>
            <person name="Martin F."/>
            <person name="Nordberg H.P."/>
            <person name="Cantor M.N."/>
            <person name="Hua S.X."/>
        </authorList>
    </citation>
    <scope>NUCLEOTIDE SEQUENCE [LARGE SCALE GENOMIC DNA]</scope>
    <source>
        <strain evidence="2 3">441</strain>
    </source>
</reference>